<dbReference type="Proteomes" id="UP000000314">
    <property type="component" value="Chromosome 2"/>
</dbReference>
<feature type="domain" description="Enoyl reductase (ER)" evidence="4">
    <location>
        <begin position="17"/>
        <end position="363"/>
    </location>
</feature>
<evidence type="ECO:0000259" key="4">
    <source>
        <dbReference type="SMART" id="SM00829"/>
    </source>
</evidence>
<dbReference type="eggNOG" id="KOG1198">
    <property type="taxonomic scope" value="Eukaryota"/>
</dbReference>
<sequence length="365" mass="40786">MSLEGTSIEYDKLTFKDNASPLTFKKVTHKLPVSKDEIAVKVTAAGLNPVDLGIYYTFHPWVSCLFPSYRTLGRDYSGTVVQVGSDLQNQYYVGDKVFGYVPTLSTGTLAQYLFLKPKTKHDASIVRVDSSVTDEKLVDFAGIPLVFLTTVQSLSVAPLSDKSRVVIIGGSTSLGWTAIQLLLNHYKVKPENLVSVNGSRSNSFVQELGVLQQNTINYDQVDSLQNPVLEKAKDGKFDLILDAAGNSDLFDHIKEILKSKEENGHYVTLVGDHKPVYASSLLARFPSSFASFKRFIYWNLIGGGPIHYQFRNVHASKKDIDLAYRLYKEGNYKVIVDSIYRSEEVTEAYKRLESNQARGKVIVKF</sequence>
<keyword evidence="6" id="KW-1185">Reference proteome</keyword>
<dbReference type="SUPFAM" id="SSF51735">
    <property type="entry name" value="NAD(P)-binding Rossmann-fold domains"/>
    <property type="match status" value="1"/>
</dbReference>
<dbReference type="InterPro" id="IPR011032">
    <property type="entry name" value="GroES-like_sf"/>
</dbReference>
<dbReference type="STRING" id="644223.C4R0K9"/>
<evidence type="ECO:0000256" key="1">
    <source>
        <dbReference type="ARBA" id="ARBA00004502"/>
    </source>
</evidence>
<dbReference type="FunCoup" id="C4R0K9">
    <property type="interactions" value="152"/>
</dbReference>
<dbReference type="OMA" id="GPLTYFT"/>
<dbReference type="AlphaFoldDB" id="C4R0K9"/>
<dbReference type="GeneID" id="8198880"/>
<dbReference type="OrthoDB" id="3509362at2759"/>
<dbReference type="SMART" id="SM00829">
    <property type="entry name" value="PKS_ER"/>
    <property type="match status" value="1"/>
</dbReference>
<dbReference type="InterPro" id="IPR013154">
    <property type="entry name" value="ADH-like_N"/>
</dbReference>
<gene>
    <name evidence="5" type="ordered locus">PAS_chr2-1_0412</name>
</gene>
<dbReference type="GO" id="GO:0005811">
    <property type="term" value="C:lipid droplet"/>
    <property type="evidence" value="ECO:0007669"/>
    <property type="project" value="UniProtKB-SubCell"/>
</dbReference>
<dbReference type="Pfam" id="PF13602">
    <property type="entry name" value="ADH_zinc_N_2"/>
    <property type="match status" value="1"/>
</dbReference>
<dbReference type="RefSeq" id="XP_002491313.1">
    <property type="nucleotide sequence ID" value="XM_002491268.1"/>
</dbReference>
<dbReference type="InterPro" id="IPR036291">
    <property type="entry name" value="NAD(P)-bd_dom_sf"/>
</dbReference>
<dbReference type="EMBL" id="FN392320">
    <property type="protein sequence ID" value="CAY69033.1"/>
    <property type="molecule type" value="Genomic_DNA"/>
</dbReference>
<dbReference type="Gene3D" id="3.40.50.720">
    <property type="entry name" value="NAD(P)-binding Rossmann-like Domain"/>
    <property type="match status" value="1"/>
</dbReference>
<comment type="subcellular location">
    <subcellularLocation>
        <location evidence="1">Lipid droplet</location>
    </subcellularLocation>
</comment>
<dbReference type="Gene3D" id="3.90.180.10">
    <property type="entry name" value="Medium-chain alcohol dehydrogenases, catalytic domain"/>
    <property type="match status" value="1"/>
</dbReference>
<accession>C4R0K9</accession>
<dbReference type="KEGG" id="ppa:PAS_chr2-1_0412"/>
<dbReference type="GO" id="GO:0005739">
    <property type="term" value="C:mitochondrion"/>
    <property type="evidence" value="ECO:0007669"/>
    <property type="project" value="TreeGrafter"/>
</dbReference>
<name>C4R0K9_KOMPG</name>
<dbReference type="InterPro" id="IPR020843">
    <property type="entry name" value="ER"/>
</dbReference>
<evidence type="ECO:0000313" key="5">
    <source>
        <dbReference type="EMBL" id="CAY69033.1"/>
    </source>
</evidence>
<dbReference type="GO" id="GO:0016491">
    <property type="term" value="F:oxidoreductase activity"/>
    <property type="evidence" value="ECO:0007669"/>
    <property type="project" value="InterPro"/>
</dbReference>
<evidence type="ECO:0000313" key="6">
    <source>
        <dbReference type="Proteomes" id="UP000000314"/>
    </source>
</evidence>
<dbReference type="PANTHER" id="PTHR11695">
    <property type="entry name" value="ALCOHOL DEHYDROGENASE RELATED"/>
    <property type="match status" value="1"/>
</dbReference>
<organism evidence="5 6">
    <name type="scientific">Komagataella phaffii (strain GS115 / ATCC 20864)</name>
    <name type="common">Yeast</name>
    <name type="synonym">Pichia pastoris</name>
    <dbReference type="NCBI Taxonomy" id="644223"/>
    <lineage>
        <taxon>Eukaryota</taxon>
        <taxon>Fungi</taxon>
        <taxon>Dikarya</taxon>
        <taxon>Ascomycota</taxon>
        <taxon>Saccharomycotina</taxon>
        <taxon>Pichiomycetes</taxon>
        <taxon>Pichiales</taxon>
        <taxon>Pichiaceae</taxon>
        <taxon>Komagataella</taxon>
    </lineage>
</organism>
<evidence type="ECO:0000256" key="2">
    <source>
        <dbReference type="ARBA" id="ARBA00022677"/>
    </source>
</evidence>
<protein>
    <recommendedName>
        <fullName evidence="4">Enoyl reductase (ER) domain-containing protein</fullName>
    </recommendedName>
</protein>
<proteinExistence type="inferred from homology"/>
<dbReference type="SUPFAM" id="SSF50129">
    <property type="entry name" value="GroES-like"/>
    <property type="match status" value="1"/>
</dbReference>
<dbReference type="HOGENOM" id="CLU_026673_3_3_1"/>
<dbReference type="PANTHER" id="PTHR11695:SF294">
    <property type="entry name" value="RETICULON-4-INTERACTING PROTEIN 1, MITOCHONDRIAL"/>
    <property type="match status" value="1"/>
</dbReference>
<keyword evidence="2" id="KW-0551">Lipid droplet</keyword>
<comment type="similarity">
    <text evidence="3">Belongs to the YIM1 family.</text>
</comment>
<reference evidence="5 6" key="1">
    <citation type="journal article" date="2009" name="Nat. Biotechnol.">
        <title>Genome sequence of the recombinant protein production host Pichia pastoris.</title>
        <authorList>
            <person name="De Schutter K."/>
            <person name="Lin Y.C."/>
            <person name="Tiels P."/>
            <person name="Van Hecke A."/>
            <person name="Glinka S."/>
            <person name="Weber-Lehmann J."/>
            <person name="Rouze P."/>
            <person name="Van de Peer Y."/>
            <person name="Callewaert N."/>
        </authorList>
    </citation>
    <scope>NUCLEOTIDE SEQUENCE [LARGE SCALE GENOMIC DNA]</scope>
    <source>
        <strain evidence="6">GS115 / ATCC 20864</strain>
    </source>
</reference>
<evidence type="ECO:0000256" key="3">
    <source>
        <dbReference type="ARBA" id="ARBA00038249"/>
    </source>
</evidence>
<dbReference type="InParanoid" id="C4R0K9"/>
<dbReference type="InterPro" id="IPR050700">
    <property type="entry name" value="YIM1/Zinc_Alcohol_DH_Fams"/>
</dbReference>
<dbReference type="Pfam" id="PF08240">
    <property type="entry name" value="ADH_N"/>
    <property type="match status" value="1"/>
</dbReference>